<keyword evidence="2" id="KW-0808">Transferase</keyword>
<dbReference type="OrthoDB" id="5295305at2"/>
<sequence length="249" mass="28336">MPTKENKKNHLGQSVGFEVSGWQAALVPEAITLSGVYCDLVPLDPIKHADALFQAFSEDAEGRNWTYLPYGPFKDAASFSRWLESVSNLSDPLFYTVMQKTQHNQTVAGGLVSFLRITPEHGVIEVGHIHYANRLQKTPAATEAMYLMMNYVFEELGYRRYEWKCNALNAPSKQSAERLGFTYEGTFRQALISKGLNRDSAWFSILDSEWPKQKNAFEAWLDQSNFSGNGTQKQNLAFFKRNFVEESHE</sequence>
<dbReference type="eggNOG" id="COG1670">
    <property type="taxonomic scope" value="Bacteria"/>
</dbReference>
<dbReference type="SUPFAM" id="SSF55729">
    <property type="entry name" value="Acyl-CoA N-acyltransferases (Nat)"/>
    <property type="match status" value="1"/>
</dbReference>
<protein>
    <submittedName>
        <fullName evidence="2">Acetyltransferase</fullName>
    </submittedName>
</protein>
<keyword evidence="3" id="KW-1185">Reference proteome</keyword>
<dbReference type="RefSeq" id="WP_013660028.1">
    <property type="nucleotide sequence ID" value="NC_015276.1"/>
</dbReference>
<dbReference type="PATRIC" id="fig|717774.3.peg.883"/>
<dbReference type="PANTHER" id="PTHR43441:SF2">
    <property type="entry name" value="FAMILY ACETYLTRANSFERASE, PUTATIVE (AFU_ORTHOLOGUE AFUA_7G00850)-RELATED"/>
    <property type="match status" value="1"/>
</dbReference>
<reference evidence="2 3" key="1">
    <citation type="journal article" date="2012" name="Stand. Genomic Sci.">
        <title>Complete genome sequence of the melanogenic marine bacterium Marinomonas mediterranea type strain (MMB-1(T)).</title>
        <authorList>
            <person name="Lucas-Elio P."/>
            <person name="Goodwin L."/>
            <person name="Woyke T."/>
            <person name="Pitluck S."/>
            <person name="Nolan M."/>
            <person name="Kyrpides N.C."/>
            <person name="Detter J.C."/>
            <person name="Copeland A."/>
            <person name="Teshima H."/>
            <person name="Bruce D."/>
            <person name="Detter C."/>
            <person name="Tapia R."/>
            <person name="Han S."/>
            <person name="Land M.L."/>
            <person name="Ivanova N."/>
            <person name="Mikhailova N."/>
            <person name="Johnston A.W."/>
            <person name="Sanchez-Amat A."/>
        </authorList>
    </citation>
    <scope>NUCLEOTIDE SEQUENCE [LARGE SCALE GENOMIC DNA]</scope>
    <source>
        <strain evidence="3">ATCC 700492 / JCM 21426 / NBRC 103028 / MMB-1</strain>
    </source>
</reference>
<dbReference type="HOGENOM" id="CLU_013985_1_2_6"/>
<organism evidence="2 3">
    <name type="scientific">Marinomonas mediterranea (strain ATCC 700492 / JCM 21426 / NBRC 103028 / MMB-1)</name>
    <dbReference type="NCBI Taxonomy" id="717774"/>
    <lineage>
        <taxon>Bacteria</taxon>
        <taxon>Pseudomonadati</taxon>
        <taxon>Pseudomonadota</taxon>
        <taxon>Gammaproteobacteria</taxon>
        <taxon>Oceanospirillales</taxon>
        <taxon>Oceanospirillaceae</taxon>
        <taxon>Marinomonas</taxon>
    </lineage>
</organism>
<feature type="domain" description="N-acetyltransferase" evidence="1">
    <location>
        <begin position="46"/>
        <end position="182"/>
    </location>
</feature>
<dbReference type="GO" id="GO:0005737">
    <property type="term" value="C:cytoplasm"/>
    <property type="evidence" value="ECO:0007669"/>
    <property type="project" value="TreeGrafter"/>
</dbReference>
<dbReference type="PANTHER" id="PTHR43441">
    <property type="entry name" value="RIBOSOMAL-PROTEIN-SERINE ACETYLTRANSFERASE"/>
    <property type="match status" value="1"/>
</dbReference>
<accession>F2K370</accession>
<name>F2K370_MARM1</name>
<proteinExistence type="predicted"/>
<dbReference type="EMBL" id="CP002583">
    <property type="protein sequence ID" value="ADZ90123.1"/>
    <property type="molecule type" value="Genomic_DNA"/>
</dbReference>
<dbReference type="KEGG" id="mme:Marme_0845"/>
<dbReference type="Proteomes" id="UP000001062">
    <property type="component" value="Chromosome"/>
</dbReference>
<dbReference type="AlphaFoldDB" id="F2K370"/>
<evidence type="ECO:0000259" key="1">
    <source>
        <dbReference type="Pfam" id="PF13302"/>
    </source>
</evidence>
<dbReference type="FunFam" id="3.40.630.30:FF:000047">
    <property type="entry name" value="Acetyltransferase, GNAT family"/>
    <property type="match status" value="1"/>
</dbReference>
<dbReference type="InterPro" id="IPR000182">
    <property type="entry name" value="GNAT_dom"/>
</dbReference>
<dbReference type="InterPro" id="IPR051908">
    <property type="entry name" value="Ribosomal_N-acetyltransferase"/>
</dbReference>
<dbReference type="GO" id="GO:0008999">
    <property type="term" value="F:protein-N-terminal-alanine acetyltransferase activity"/>
    <property type="evidence" value="ECO:0007669"/>
    <property type="project" value="TreeGrafter"/>
</dbReference>
<evidence type="ECO:0000313" key="3">
    <source>
        <dbReference type="Proteomes" id="UP000001062"/>
    </source>
</evidence>
<dbReference type="GO" id="GO:1990189">
    <property type="term" value="F:protein N-terminal-serine acetyltransferase activity"/>
    <property type="evidence" value="ECO:0007669"/>
    <property type="project" value="TreeGrafter"/>
</dbReference>
<evidence type="ECO:0000313" key="2">
    <source>
        <dbReference type="EMBL" id="ADZ90123.1"/>
    </source>
</evidence>
<gene>
    <name evidence="2" type="ordered locus">Marme_0845</name>
</gene>
<dbReference type="Gene3D" id="3.40.630.30">
    <property type="match status" value="1"/>
</dbReference>
<dbReference type="Pfam" id="PF13302">
    <property type="entry name" value="Acetyltransf_3"/>
    <property type="match status" value="1"/>
</dbReference>
<dbReference type="InterPro" id="IPR016181">
    <property type="entry name" value="Acyl_CoA_acyltransferase"/>
</dbReference>
<dbReference type="STRING" id="717774.Marme_0845"/>